<comment type="caution">
    <text evidence="10">The sequence shown here is derived from an EMBL/GenBank/DDBJ whole genome shotgun (WGS) entry which is preliminary data.</text>
</comment>
<comment type="subcellular location">
    <subcellularLocation>
        <location evidence="8">Cytoplasm</location>
    </subcellularLocation>
</comment>
<evidence type="ECO:0000259" key="9">
    <source>
        <dbReference type="Pfam" id="PF04998"/>
    </source>
</evidence>
<keyword evidence="6 8" id="KW-0804">Transcription</keyword>
<comment type="similarity">
    <text evidence="8">Belongs to the RNA polymerase beta' chain family.</text>
</comment>
<dbReference type="GO" id="GO:0006351">
    <property type="term" value="P:DNA-templated transcription"/>
    <property type="evidence" value="ECO:0007669"/>
    <property type="project" value="UniProtKB-UniRule"/>
</dbReference>
<feature type="domain" description="RNA polymerase Rpb1" evidence="9">
    <location>
        <begin position="25"/>
        <end position="336"/>
    </location>
</feature>
<dbReference type="HAMAP" id="MF_00411">
    <property type="entry name" value="RNApol_arch_Rpo1C"/>
    <property type="match status" value="1"/>
</dbReference>
<dbReference type="SUPFAM" id="SSF64484">
    <property type="entry name" value="beta and beta-prime subunits of DNA dependent RNA-polymerase"/>
    <property type="match status" value="1"/>
</dbReference>
<proteinExistence type="inferred from homology"/>
<comment type="function">
    <text evidence="8">DNA-dependent RNA polymerase (RNAP) catalyzes the transcription of DNA into RNA using the four ribonucleoside triphosphates as substrates. Forms part of the jaw domain.</text>
</comment>
<dbReference type="GO" id="GO:0003677">
    <property type="term" value="F:DNA binding"/>
    <property type="evidence" value="ECO:0007669"/>
    <property type="project" value="UniProtKB-UniRule"/>
</dbReference>
<reference evidence="10" key="1">
    <citation type="journal article" date="2020" name="mSystems">
        <title>Genome- and Community-Level Interaction Insights into Carbon Utilization and Element Cycling Functions of Hydrothermarchaeota in Hydrothermal Sediment.</title>
        <authorList>
            <person name="Zhou Z."/>
            <person name="Liu Y."/>
            <person name="Xu W."/>
            <person name="Pan J."/>
            <person name="Luo Z.H."/>
            <person name="Li M."/>
        </authorList>
    </citation>
    <scope>NUCLEOTIDE SEQUENCE [LARGE SCALE GENOMIC DNA]</scope>
    <source>
        <strain evidence="10">SpSt-618</strain>
    </source>
</reference>
<sequence>MEVEGSKAAIDEIIESELSESIPRKIIEDIKTAFTKYGVDYEKAKHIVKIIREEVENNIIDPGEAVGIVAAQSIGEPSTQMTLRTFHYAGVRELNVTLGLPRLIELVDAKKTPSTPLTYIYLLPEYNSREKAIEIARKIELTRIINVALKIDVDLFNNIITLILDPSMLSDKGVTVDDVVKSLQKHLKKVSIAVSEENPYEIAIQFEEPLDPVKIESTRDKILNIKIKGIKGINKVVIQRRGEEYVLVCEGSNLRELMSVEGVDYRRIRTNNIKEVEEILGVEAARTLLIEEIMNVLEEQGLDVNIRHVMLVADVMTRTGTVKSIGRHGVAGSKDSVLAKAAFEVTVKQLVDAAIHGDIDLLRGVAENVIIGSYIPVGTAKVKLVYNPYMTYMSS</sequence>
<evidence type="ECO:0000256" key="6">
    <source>
        <dbReference type="ARBA" id="ARBA00023163"/>
    </source>
</evidence>
<dbReference type="CDD" id="cd06528">
    <property type="entry name" value="RNAP_A"/>
    <property type="match status" value="1"/>
</dbReference>
<dbReference type="AlphaFoldDB" id="A0A7J3I5J0"/>
<dbReference type="PANTHER" id="PTHR19376:SF32">
    <property type="entry name" value="DNA-DIRECTED RNA POLYMERASE III SUBUNIT RPC1"/>
    <property type="match status" value="1"/>
</dbReference>
<keyword evidence="1 8" id="KW-0240">DNA-directed RNA polymerase</keyword>
<accession>A0A7J3I5J0</accession>
<dbReference type="InterPro" id="IPR012757">
    <property type="entry name" value="RPO1C"/>
</dbReference>
<evidence type="ECO:0000313" key="10">
    <source>
        <dbReference type="EMBL" id="HGN36066.1"/>
    </source>
</evidence>
<dbReference type="Gene3D" id="1.10.150.390">
    <property type="match status" value="1"/>
</dbReference>
<dbReference type="NCBIfam" id="TIGR02389">
    <property type="entry name" value="RNA_pol_rpoA2"/>
    <property type="match status" value="1"/>
</dbReference>
<dbReference type="EMBL" id="DTAI01000025">
    <property type="protein sequence ID" value="HGN36066.1"/>
    <property type="molecule type" value="Genomic_DNA"/>
</dbReference>
<gene>
    <name evidence="8 10" type="primary">rpoA2</name>
    <name evidence="8" type="synonym">rpo1C</name>
    <name evidence="10" type="ORF">ENT87_00725</name>
</gene>
<keyword evidence="5 8" id="KW-0238">DNA-binding</keyword>
<evidence type="ECO:0000256" key="5">
    <source>
        <dbReference type="ARBA" id="ARBA00023125"/>
    </source>
</evidence>
<evidence type="ECO:0000256" key="4">
    <source>
        <dbReference type="ARBA" id="ARBA00022695"/>
    </source>
</evidence>
<protein>
    <recommendedName>
        <fullName evidence="8">DNA-directed RNA polymerase subunit Rpo1C</fullName>
        <ecNumber evidence="8">2.7.7.6</ecNumber>
    </recommendedName>
    <alternativeName>
        <fullName evidence="8">DNA-directed RNA polymerase subunit A''</fullName>
    </alternativeName>
</protein>
<dbReference type="GO" id="GO:0005737">
    <property type="term" value="C:cytoplasm"/>
    <property type="evidence" value="ECO:0007669"/>
    <property type="project" value="UniProtKB-SubCell"/>
</dbReference>
<dbReference type="GO" id="GO:0003899">
    <property type="term" value="F:DNA-directed RNA polymerase activity"/>
    <property type="evidence" value="ECO:0007669"/>
    <property type="project" value="UniProtKB-UniRule"/>
</dbReference>
<keyword evidence="3 8" id="KW-0808">Transferase</keyword>
<organism evidence="10">
    <name type="scientific">Ignisphaera aggregans</name>
    <dbReference type="NCBI Taxonomy" id="334771"/>
    <lineage>
        <taxon>Archaea</taxon>
        <taxon>Thermoproteota</taxon>
        <taxon>Thermoprotei</taxon>
        <taxon>Desulfurococcales</taxon>
        <taxon>Desulfurococcaceae</taxon>
        <taxon>Ignisphaera</taxon>
    </lineage>
</organism>
<evidence type="ECO:0000256" key="8">
    <source>
        <dbReference type="HAMAP-Rule" id="MF_00411"/>
    </source>
</evidence>
<dbReference type="GO" id="GO:0000428">
    <property type="term" value="C:DNA-directed RNA polymerase complex"/>
    <property type="evidence" value="ECO:0007669"/>
    <property type="project" value="UniProtKB-KW"/>
</dbReference>
<dbReference type="InterPro" id="IPR045867">
    <property type="entry name" value="DNA-dir_RpoC_beta_prime"/>
</dbReference>
<dbReference type="EC" id="2.7.7.6" evidence="8"/>
<evidence type="ECO:0000256" key="2">
    <source>
        <dbReference type="ARBA" id="ARBA00022490"/>
    </source>
</evidence>
<keyword evidence="2 8" id="KW-0963">Cytoplasm</keyword>
<evidence type="ECO:0000256" key="3">
    <source>
        <dbReference type="ARBA" id="ARBA00022679"/>
    </source>
</evidence>
<keyword evidence="4 8" id="KW-0548">Nucleotidyltransferase</keyword>
<name>A0A7J3I5J0_9CREN</name>
<comment type="subunit">
    <text evidence="8">Part of the RNA polymerase complex.</text>
</comment>
<evidence type="ECO:0000256" key="7">
    <source>
        <dbReference type="ARBA" id="ARBA00048552"/>
    </source>
</evidence>
<dbReference type="PANTHER" id="PTHR19376">
    <property type="entry name" value="DNA-DIRECTED RNA POLYMERASE"/>
    <property type="match status" value="1"/>
</dbReference>
<dbReference type="InterPro" id="IPR007081">
    <property type="entry name" value="RNA_pol_Rpb1_5"/>
</dbReference>
<evidence type="ECO:0000256" key="1">
    <source>
        <dbReference type="ARBA" id="ARBA00022478"/>
    </source>
</evidence>
<comment type="catalytic activity">
    <reaction evidence="7 8">
        <text>RNA(n) + a ribonucleoside 5'-triphosphate = RNA(n+1) + diphosphate</text>
        <dbReference type="Rhea" id="RHEA:21248"/>
        <dbReference type="Rhea" id="RHEA-COMP:14527"/>
        <dbReference type="Rhea" id="RHEA-COMP:17342"/>
        <dbReference type="ChEBI" id="CHEBI:33019"/>
        <dbReference type="ChEBI" id="CHEBI:61557"/>
        <dbReference type="ChEBI" id="CHEBI:140395"/>
        <dbReference type="EC" id="2.7.7.6"/>
    </reaction>
</comment>
<dbReference type="Pfam" id="PF04998">
    <property type="entry name" value="RNA_pol_Rpb1_5"/>
    <property type="match status" value="1"/>
</dbReference>